<dbReference type="PANTHER" id="PTHR12326:SF3">
    <property type="entry name" value="DIFFERENTIALLY EXPRESSED IN FDCP 8 HOMOLOG"/>
    <property type="match status" value="1"/>
</dbReference>
<feature type="compositionally biased region" description="Polar residues" evidence="5">
    <location>
        <begin position="1"/>
        <end position="11"/>
    </location>
</feature>
<gene>
    <name evidence="7" type="ORF">SSS_3778</name>
</gene>
<sequence>MMDINSDTGTASSSSVENDSDSIRLKSSNSELFDISDEHLKSSVPKSQPVEIDSKQHSRRKNSFSLNEDHFSLHSDIDYLNDLEFSNLNLDEQLELSILKHRNELNEMNASDIDNKASVEKKRLLVKKICDLKIKLAKYREDLEFNNAMKDTSNLDDLKEKLSEDNPIFFKRIYSFSKSAAGHRLVLSTDIYENEKRLRSIWKNYVKNSSPISFSPPTSPTTDQMTSSLPISRIINLLTSNHLSYLNCVWSSSSLQPTNPMQKLVCDYCSRKSSKSLNDYIIDALKLNKKEELSQSLESLSLNDSRSSMNPFLVCIFCLFTIHYNCLSKTIRKCPKLFFDMAHEEEMEDFYSRLYNFSDYQSIKLYKKKDNLKSDSTSDVELNRAKFSPISGKLNNYQNRMKRIILKICPEIGLSNQDFRCAECRIAISPSAVRSDAKTNSISSSKLCDYSGLYFCENCHLGDTAIIPARVIHNWDFQPQPVSRAALQIISYLKNKSFHYDRPVLINLVEINPMLYGLVDELIQIKRLRTELCHIYKYVWLCKQPSRPRQWISIMCQLGSHLLNEEEINYLSFCDICDLKSLVKNLSELENLFINHIVNCEGCRGKGFYCELCPNKEDILFPFSPNTTICSVCNAVYHKNCYYRRNQTCPRCNRIKSRTNALTSRKALQPRSS</sequence>
<keyword evidence="9" id="KW-1185">Reference proteome</keyword>
<evidence type="ECO:0000256" key="3">
    <source>
        <dbReference type="ARBA" id="ARBA00022771"/>
    </source>
</evidence>
<dbReference type="InterPro" id="IPR002219">
    <property type="entry name" value="PKC_DAG/PE"/>
</dbReference>
<dbReference type="OrthoDB" id="1918044at2759"/>
<keyword evidence="4" id="KW-0862">Zinc</keyword>
<keyword evidence="2" id="KW-0677">Repeat</keyword>
<name>A0A834R4R5_SARSC</name>
<evidence type="ECO:0000256" key="5">
    <source>
        <dbReference type="SAM" id="MobiDB-lite"/>
    </source>
</evidence>
<dbReference type="PROSITE" id="PS50081">
    <property type="entry name" value="ZF_DAG_PE_2"/>
    <property type="match status" value="1"/>
</dbReference>
<dbReference type="Pfam" id="PF13901">
    <property type="entry name" value="RH_dom"/>
    <property type="match status" value="1"/>
</dbReference>
<evidence type="ECO:0000313" key="8">
    <source>
        <dbReference type="EnsemblMetazoa" id="KAF7490061.1"/>
    </source>
</evidence>
<dbReference type="InterPro" id="IPR051366">
    <property type="entry name" value="DEF8"/>
</dbReference>
<evidence type="ECO:0000259" key="6">
    <source>
        <dbReference type="PROSITE" id="PS50081"/>
    </source>
</evidence>
<evidence type="ECO:0000256" key="1">
    <source>
        <dbReference type="ARBA" id="ARBA00022723"/>
    </source>
</evidence>
<dbReference type="InterPro" id="IPR025258">
    <property type="entry name" value="RH_dom"/>
</dbReference>
<keyword evidence="1" id="KW-0479">Metal-binding</keyword>
<evidence type="ECO:0000256" key="2">
    <source>
        <dbReference type="ARBA" id="ARBA00022737"/>
    </source>
</evidence>
<evidence type="ECO:0000313" key="9">
    <source>
        <dbReference type="Proteomes" id="UP000070412"/>
    </source>
</evidence>
<evidence type="ECO:0000313" key="7">
    <source>
        <dbReference type="EMBL" id="KAF7490061.1"/>
    </source>
</evidence>
<reference evidence="7" key="2">
    <citation type="submission" date="2020-01" db="EMBL/GenBank/DDBJ databases">
        <authorList>
            <person name="Korhonen P.K.K."/>
            <person name="Guangxu M.G."/>
            <person name="Wang T.W."/>
            <person name="Stroehlein A.J.S."/>
            <person name="Young N.D."/>
            <person name="Ang C.-S.A."/>
            <person name="Fernando D.W.F."/>
            <person name="Lu H.L."/>
            <person name="Taylor S.T."/>
            <person name="Ehtesham M.E.M."/>
            <person name="Najaraj S.H.N."/>
            <person name="Harsha G.H.G."/>
            <person name="Madugundu A.M."/>
            <person name="Renuse S.R."/>
            <person name="Holt D.H."/>
            <person name="Pandey A.P."/>
            <person name="Papenfuss A.P."/>
            <person name="Gasser R.B.G."/>
            <person name="Fischer K.F."/>
        </authorList>
    </citation>
    <scope>NUCLEOTIDE SEQUENCE</scope>
    <source>
        <strain evidence="7">SSS_KF_BRIS2020</strain>
    </source>
</reference>
<dbReference type="SMART" id="SM01175">
    <property type="entry name" value="DUF4206"/>
    <property type="match status" value="1"/>
</dbReference>
<dbReference type="Proteomes" id="UP000070412">
    <property type="component" value="Unassembled WGS sequence"/>
</dbReference>
<dbReference type="PANTHER" id="PTHR12326">
    <property type="entry name" value="PLECKSTRIN HOMOLOGY DOMAIN CONTAINING PROTEIN"/>
    <property type="match status" value="1"/>
</dbReference>
<dbReference type="GO" id="GO:0008270">
    <property type="term" value="F:zinc ion binding"/>
    <property type="evidence" value="ECO:0007669"/>
    <property type="project" value="UniProtKB-KW"/>
</dbReference>
<reference evidence="8" key="3">
    <citation type="submission" date="2022-06" db="UniProtKB">
        <authorList>
            <consortium name="EnsemblMetazoa"/>
        </authorList>
    </citation>
    <scope>IDENTIFICATION</scope>
</reference>
<feature type="region of interest" description="Disordered" evidence="5">
    <location>
        <begin position="36"/>
        <end position="63"/>
    </location>
</feature>
<evidence type="ECO:0000256" key="4">
    <source>
        <dbReference type="ARBA" id="ARBA00022833"/>
    </source>
</evidence>
<feature type="region of interest" description="Disordered" evidence="5">
    <location>
        <begin position="1"/>
        <end position="23"/>
    </location>
</feature>
<dbReference type="EnsemblMetazoa" id="SSS_3778s_mrna">
    <property type="protein sequence ID" value="KAF7490061.1"/>
    <property type="gene ID" value="SSS_3778"/>
</dbReference>
<accession>A0A834R4R5</accession>
<feature type="domain" description="Phorbol-ester/DAG-type" evidence="6">
    <location>
        <begin position="595"/>
        <end position="649"/>
    </location>
</feature>
<dbReference type="AlphaFoldDB" id="A0A834R4R5"/>
<keyword evidence="3" id="KW-0863">Zinc-finger</keyword>
<protein>
    <submittedName>
        <fullName evidence="7">Differentially expressed in FDCP 8</fullName>
    </submittedName>
</protein>
<organism evidence="7">
    <name type="scientific">Sarcoptes scabiei</name>
    <name type="common">Itch mite</name>
    <name type="synonym">Acarus scabiei</name>
    <dbReference type="NCBI Taxonomy" id="52283"/>
    <lineage>
        <taxon>Eukaryota</taxon>
        <taxon>Metazoa</taxon>
        <taxon>Ecdysozoa</taxon>
        <taxon>Arthropoda</taxon>
        <taxon>Chelicerata</taxon>
        <taxon>Arachnida</taxon>
        <taxon>Acari</taxon>
        <taxon>Acariformes</taxon>
        <taxon>Sarcoptiformes</taxon>
        <taxon>Astigmata</taxon>
        <taxon>Psoroptidia</taxon>
        <taxon>Sarcoptoidea</taxon>
        <taxon>Sarcoptidae</taxon>
        <taxon>Sarcoptinae</taxon>
        <taxon>Sarcoptes</taxon>
    </lineage>
</organism>
<proteinExistence type="predicted"/>
<dbReference type="EMBL" id="WVUK01000062">
    <property type="protein sequence ID" value="KAF7490061.1"/>
    <property type="molecule type" value="Genomic_DNA"/>
</dbReference>
<reference evidence="9" key="1">
    <citation type="journal article" date="2020" name="PLoS Negl. Trop. Dis.">
        <title>High-quality nuclear genome for Sarcoptes scabiei-A critical resource for a neglected parasite.</title>
        <authorList>
            <person name="Korhonen P.K."/>
            <person name="Gasser R.B."/>
            <person name="Ma G."/>
            <person name="Wang T."/>
            <person name="Stroehlein A.J."/>
            <person name="Young N.D."/>
            <person name="Ang C.S."/>
            <person name="Fernando D.D."/>
            <person name="Lu H.C."/>
            <person name="Taylor S."/>
            <person name="Reynolds S.L."/>
            <person name="Mofiz E."/>
            <person name="Najaraj S.H."/>
            <person name="Gowda H."/>
            <person name="Madugundu A."/>
            <person name="Renuse S."/>
            <person name="Holt D."/>
            <person name="Pandey A."/>
            <person name="Papenfuss A.T."/>
            <person name="Fischer K."/>
        </authorList>
    </citation>
    <scope>NUCLEOTIDE SEQUENCE [LARGE SCALE GENOMIC DNA]</scope>
</reference>